<dbReference type="InterPro" id="IPR005625">
    <property type="entry name" value="PepSY-ass_TM"/>
</dbReference>
<dbReference type="Pfam" id="PF03929">
    <property type="entry name" value="PepSY_TM"/>
    <property type="match status" value="1"/>
</dbReference>
<feature type="transmembrane region" description="Helical" evidence="1">
    <location>
        <begin position="397"/>
        <end position="420"/>
    </location>
</feature>
<evidence type="ECO:0000313" key="2">
    <source>
        <dbReference type="EMBL" id="MBB6132624.1"/>
    </source>
</evidence>
<sequence>MKDGLRQSMAWVHTWAGLLVCWLLLLVFMGGTAAYYRHEITFWMKPELHAAAAAPATLSPAQSAQLAVRVLQERAPSATRWTIDLPDERNPLIQASWQNPPKKDMTRQERRNALRDQNVTLDPSSGLQTAKPRDTRGGDFLYRLHFDLHYMPAIWGRWIVGIGAMFMLVAIISGVITHKRIFKDFFTFRPKKGQRSWLDAHNATAVLALPFHLMITYTGIVTLMFIYMPAPTKALYGDEQNTMFSDVFGNFERGKPADIAAPLADIAPMLQQAERAWGVTPSRVAISHPNDAAARVELYRPSGQQLSNLEPAMTFDGVSGALLSETPPVSTALATRAAIYGMHLAHFADPLLRALFFVCGLAGSAMVATGALLWGVRERQSYAKIVANGGRVGFGVRLVDALNIGAIAGLPIAFAAFFWANRLLPVDMAQRASAEANWFFIAWGAAALLAQIRPTRAMWRFQLTVGAVLLAGIPVLNVFTTHSHLGVSLFGGPGLRPVAAFDIVVLVLGALLGWAAWWLGHKAKKKAAKKQTAADAGSTSTMEPV</sequence>
<organism evidence="2 3">
    <name type="scientific">Massilia aurea</name>
    <dbReference type="NCBI Taxonomy" id="373040"/>
    <lineage>
        <taxon>Bacteria</taxon>
        <taxon>Pseudomonadati</taxon>
        <taxon>Pseudomonadota</taxon>
        <taxon>Betaproteobacteria</taxon>
        <taxon>Burkholderiales</taxon>
        <taxon>Oxalobacteraceae</taxon>
        <taxon>Telluria group</taxon>
        <taxon>Massilia</taxon>
    </lineage>
</organism>
<feature type="transmembrane region" description="Helical" evidence="1">
    <location>
        <begin position="499"/>
        <end position="520"/>
    </location>
</feature>
<feature type="transmembrane region" description="Helical" evidence="1">
    <location>
        <begin position="158"/>
        <end position="182"/>
    </location>
</feature>
<evidence type="ECO:0000256" key="1">
    <source>
        <dbReference type="SAM" id="Phobius"/>
    </source>
</evidence>
<comment type="caution">
    <text evidence="2">The sequence shown here is derived from an EMBL/GenBank/DDBJ whole genome shotgun (WGS) entry which is preliminary data.</text>
</comment>
<accession>A0A7W9U8C9</accession>
<feature type="transmembrane region" description="Helical" evidence="1">
    <location>
        <begin position="432"/>
        <end position="449"/>
    </location>
</feature>
<gene>
    <name evidence="2" type="ORF">HD842_000735</name>
</gene>
<dbReference type="AlphaFoldDB" id="A0A7W9U8C9"/>
<keyword evidence="3" id="KW-1185">Reference proteome</keyword>
<dbReference type="PANTHER" id="PTHR34219">
    <property type="entry name" value="IRON-REGULATED INNER MEMBRANE PROTEIN-RELATED"/>
    <property type="match status" value="1"/>
</dbReference>
<name>A0A7W9U8C9_9BURK</name>
<protein>
    <submittedName>
        <fullName evidence="2">Putative iron-regulated membrane protein</fullName>
    </submittedName>
</protein>
<reference evidence="2 3" key="1">
    <citation type="submission" date="2020-08" db="EMBL/GenBank/DDBJ databases">
        <title>The Agave Microbiome: Exploring the role of microbial communities in plant adaptations to desert environments.</title>
        <authorList>
            <person name="Partida-Martinez L.P."/>
        </authorList>
    </citation>
    <scope>NUCLEOTIDE SEQUENCE [LARGE SCALE GENOMIC DNA]</scope>
    <source>
        <strain evidence="2 3">AT3.2</strain>
    </source>
</reference>
<feature type="transmembrane region" description="Helical" evidence="1">
    <location>
        <begin position="354"/>
        <end position="376"/>
    </location>
</feature>
<feature type="transmembrane region" description="Helical" evidence="1">
    <location>
        <begin position="461"/>
        <end position="479"/>
    </location>
</feature>
<feature type="transmembrane region" description="Helical" evidence="1">
    <location>
        <begin position="12"/>
        <end position="36"/>
    </location>
</feature>
<keyword evidence="1" id="KW-0472">Membrane</keyword>
<dbReference type="RefSeq" id="WP_183551103.1">
    <property type="nucleotide sequence ID" value="NZ_JACHBX010000001.1"/>
</dbReference>
<feature type="transmembrane region" description="Helical" evidence="1">
    <location>
        <begin position="203"/>
        <end position="228"/>
    </location>
</feature>
<dbReference type="PANTHER" id="PTHR34219:SF4">
    <property type="entry name" value="PEPSY DOMAIN-CONTAINING PROTEIN"/>
    <property type="match status" value="1"/>
</dbReference>
<keyword evidence="1" id="KW-0812">Transmembrane</keyword>
<dbReference type="EMBL" id="JACHBX010000001">
    <property type="protein sequence ID" value="MBB6132624.1"/>
    <property type="molecule type" value="Genomic_DNA"/>
</dbReference>
<keyword evidence="1" id="KW-1133">Transmembrane helix</keyword>
<evidence type="ECO:0000313" key="3">
    <source>
        <dbReference type="Proteomes" id="UP000540787"/>
    </source>
</evidence>
<proteinExistence type="predicted"/>
<dbReference type="Proteomes" id="UP000540787">
    <property type="component" value="Unassembled WGS sequence"/>
</dbReference>